<keyword evidence="10" id="KW-1185">Reference proteome</keyword>
<comment type="catalytic activity">
    <reaction evidence="1">
        <text>ATP + protein L-histidine = ADP + protein N-phospho-L-histidine.</text>
        <dbReference type="EC" id="2.7.13.3"/>
    </reaction>
</comment>
<dbReference type="RefSeq" id="WP_244407695.1">
    <property type="nucleotide sequence ID" value="NZ_AP025637.1"/>
</dbReference>
<evidence type="ECO:0000313" key="10">
    <source>
        <dbReference type="Proteomes" id="UP000831327"/>
    </source>
</evidence>
<keyword evidence="3" id="KW-0597">Phosphoprotein</keyword>
<evidence type="ECO:0000313" key="9">
    <source>
        <dbReference type="EMBL" id="BDG73468.1"/>
    </source>
</evidence>
<dbReference type="InterPro" id="IPR035965">
    <property type="entry name" value="PAS-like_dom_sf"/>
</dbReference>
<dbReference type="PANTHER" id="PTHR41523:SF8">
    <property type="entry name" value="ETHYLENE RESPONSE SENSOR PROTEIN"/>
    <property type="match status" value="1"/>
</dbReference>
<dbReference type="Pfam" id="PF07536">
    <property type="entry name" value="HWE_HK"/>
    <property type="match status" value="1"/>
</dbReference>
<dbReference type="SUPFAM" id="SSF55785">
    <property type="entry name" value="PYP-like sensor domain (PAS domain)"/>
    <property type="match status" value="1"/>
</dbReference>
<reference evidence="9 10" key="1">
    <citation type="journal article" date="2016" name="Microbes Environ.">
        <title>Phylogenetically diverse aerobic anoxygenic phototrophic bacteria isolated from epilithic biofilms in Tama river, Japan.</title>
        <authorList>
            <person name="Hirose S."/>
            <person name="Matsuura K."/>
            <person name="Haruta S."/>
        </authorList>
    </citation>
    <scope>NUCLEOTIDE SEQUENCE [LARGE SCALE GENOMIC DNA]</scope>
    <source>
        <strain evidence="9 10">S08</strain>
    </source>
</reference>
<evidence type="ECO:0000256" key="6">
    <source>
        <dbReference type="ARBA" id="ARBA00022777"/>
    </source>
</evidence>
<evidence type="ECO:0000256" key="5">
    <source>
        <dbReference type="ARBA" id="ARBA00022741"/>
    </source>
</evidence>
<evidence type="ECO:0000256" key="1">
    <source>
        <dbReference type="ARBA" id="ARBA00000085"/>
    </source>
</evidence>
<evidence type="ECO:0000256" key="3">
    <source>
        <dbReference type="ARBA" id="ARBA00022553"/>
    </source>
</evidence>
<dbReference type="EMBL" id="AP025637">
    <property type="protein sequence ID" value="BDG73468.1"/>
    <property type="molecule type" value="Genomic_DNA"/>
</dbReference>
<organism evidence="9 10">
    <name type="scientific">Roseomonas fluvialis</name>
    <dbReference type="NCBI Taxonomy" id="1750527"/>
    <lineage>
        <taxon>Bacteria</taxon>
        <taxon>Pseudomonadati</taxon>
        <taxon>Pseudomonadota</taxon>
        <taxon>Alphaproteobacteria</taxon>
        <taxon>Acetobacterales</taxon>
        <taxon>Roseomonadaceae</taxon>
        <taxon>Roseomonas</taxon>
    </lineage>
</organism>
<sequence length="284" mass="30258">MLLHGRAAVVTQHRLERMTAAAEAARLAVTKLAAPVGLCLLDADLRLVAVNDAFASLGEVPAAEHAGQAMWATTPDLAPLIEPKCREALVSAEPMPAFEIEAPVAGAHDSRWWLCRCHPVVESDGRVHGVTCALVDIAERKRIAQAQQHLTHEVDRRSRNLLEVVLSTIRLTAAEARSDVDALVGVLEDRIAAEAWAHALLTAVHWPGADLADILKAEAAAASAHLRCGVPAAQLTASAAPAPAMMLYELAAHASRYGAVRACRDLSWWENGMCPIPLCPGPHA</sequence>
<proteinExistence type="predicted"/>
<dbReference type="CDD" id="cd00130">
    <property type="entry name" value="PAS"/>
    <property type="match status" value="1"/>
</dbReference>
<feature type="domain" description="Signal transduction histidine kinase HWE region" evidence="8">
    <location>
        <begin position="153"/>
        <end position="232"/>
    </location>
</feature>
<dbReference type="InterPro" id="IPR013656">
    <property type="entry name" value="PAS_4"/>
</dbReference>
<keyword evidence="5" id="KW-0547">Nucleotide-binding</keyword>
<evidence type="ECO:0000256" key="7">
    <source>
        <dbReference type="ARBA" id="ARBA00022840"/>
    </source>
</evidence>
<dbReference type="Proteomes" id="UP000831327">
    <property type="component" value="Chromosome"/>
</dbReference>
<protein>
    <recommendedName>
        <fullName evidence="2">histidine kinase</fullName>
        <ecNumber evidence="2">2.7.13.3</ecNumber>
    </recommendedName>
</protein>
<keyword evidence="6" id="KW-0418">Kinase</keyword>
<dbReference type="Gene3D" id="3.30.450.20">
    <property type="entry name" value="PAS domain"/>
    <property type="match status" value="1"/>
</dbReference>
<dbReference type="SMART" id="SM00911">
    <property type="entry name" value="HWE_HK"/>
    <property type="match status" value="1"/>
</dbReference>
<evidence type="ECO:0000256" key="4">
    <source>
        <dbReference type="ARBA" id="ARBA00022679"/>
    </source>
</evidence>
<dbReference type="InterPro" id="IPR000014">
    <property type="entry name" value="PAS"/>
</dbReference>
<evidence type="ECO:0000256" key="2">
    <source>
        <dbReference type="ARBA" id="ARBA00012438"/>
    </source>
</evidence>
<evidence type="ECO:0000259" key="8">
    <source>
        <dbReference type="SMART" id="SM00911"/>
    </source>
</evidence>
<keyword evidence="7" id="KW-0067">ATP-binding</keyword>
<dbReference type="Pfam" id="PF08448">
    <property type="entry name" value="PAS_4"/>
    <property type="match status" value="1"/>
</dbReference>
<dbReference type="EC" id="2.7.13.3" evidence="2"/>
<dbReference type="PANTHER" id="PTHR41523">
    <property type="entry name" value="TWO-COMPONENT SYSTEM SENSOR PROTEIN"/>
    <property type="match status" value="1"/>
</dbReference>
<accession>A0ABM7Y6B4</accession>
<dbReference type="InterPro" id="IPR011102">
    <property type="entry name" value="Sig_transdc_His_kinase_HWE"/>
</dbReference>
<name>A0ABM7Y6B4_9PROT</name>
<gene>
    <name evidence="9" type="ORF">Rmf_33970</name>
</gene>
<keyword evidence="4" id="KW-0808">Transferase</keyword>